<keyword evidence="2 5" id="KW-0378">Hydrolase</keyword>
<dbReference type="InterPro" id="IPR031331">
    <property type="entry name" value="NEUT/ALK_ceramidase_C"/>
</dbReference>
<dbReference type="GO" id="GO:0016020">
    <property type="term" value="C:membrane"/>
    <property type="evidence" value="ECO:0007669"/>
    <property type="project" value="GOC"/>
</dbReference>
<comment type="similarity">
    <text evidence="1 5">Belongs to the neutral ceramidase family.</text>
</comment>
<dbReference type="InterPro" id="IPR006823">
    <property type="entry name" value="Ceramidase_alk"/>
</dbReference>
<dbReference type="GO" id="GO:0017040">
    <property type="term" value="F:N-acylsphingosine amidohydrolase activity"/>
    <property type="evidence" value="ECO:0007669"/>
    <property type="project" value="UniProtKB-UniRule"/>
</dbReference>
<keyword evidence="4" id="KW-0862">Zinc</keyword>
<feature type="transmembrane region" description="Helical" evidence="7">
    <location>
        <begin position="62"/>
        <end position="80"/>
    </location>
</feature>
<dbReference type="AlphaFoldDB" id="A0AAN6GR02"/>
<feature type="domain" description="Neutral/alkaline non-lysosomal ceramidase C-terminal" evidence="9">
    <location>
        <begin position="715"/>
        <end position="883"/>
    </location>
</feature>
<protein>
    <recommendedName>
        <fullName evidence="5">Neutral ceramidase</fullName>
        <ecNumber evidence="5">3.5.1.23</ecNumber>
    </recommendedName>
</protein>
<reference evidence="10" key="1">
    <citation type="journal article" date="2023" name="PhytoFront">
        <title>Draft Genome Resources of Seven Strains of Tilletia horrida, Causal Agent of Kernel Smut of Rice.</title>
        <authorList>
            <person name="Khanal S."/>
            <person name="Antony Babu S."/>
            <person name="Zhou X.G."/>
        </authorList>
    </citation>
    <scope>NUCLEOTIDE SEQUENCE</scope>
    <source>
        <strain evidence="10">TX6</strain>
    </source>
</reference>
<name>A0AAN6GR02_9BASI</name>
<dbReference type="EC" id="3.5.1.23" evidence="5"/>
<evidence type="ECO:0000313" key="11">
    <source>
        <dbReference type="Proteomes" id="UP001176517"/>
    </source>
</evidence>
<proteinExistence type="inferred from homology"/>
<keyword evidence="11" id="KW-1185">Reference proteome</keyword>
<dbReference type="GO" id="GO:0042759">
    <property type="term" value="P:long-chain fatty acid biosynthetic process"/>
    <property type="evidence" value="ECO:0007669"/>
    <property type="project" value="TreeGrafter"/>
</dbReference>
<keyword evidence="7" id="KW-0812">Transmembrane</keyword>
<dbReference type="PANTHER" id="PTHR12670">
    <property type="entry name" value="CERAMIDASE"/>
    <property type="match status" value="1"/>
</dbReference>
<evidence type="ECO:0000256" key="3">
    <source>
        <dbReference type="PIRSR" id="PIRSR606823-1"/>
    </source>
</evidence>
<keyword evidence="5" id="KW-0746">Sphingolipid metabolism</keyword>
<feature type="region of interest" description="Disordered" evidence="6">
    <location>
        <begin position="1"/>
        <end position="29"/>
    </location>
</feature>
<dbReference type="Proteomes" id="UP001176517">
    <property type="component" value="Unassembled WGS sequence"/>
</dbReference>
<dbReference type="GO" id="GO:0005576">
    <property type="term" value="C:extracellular region"/>
    <property type="evidence" value="ECO:0007669"/>
    <property type="project" value="TreeGrafter"/>
</dbReference>
<keyword evidence="7" id="KW-0472">Membrane</keyword>
<comment type="cofactor">
    <cofactor evidence="4">
        <name>Zn(2+)</name>
        <dbReference type="ChEBI" id="CHEBI:29105"/>
    </cofactor>
    <text evidence="4">Binds 1 zinc ion per subunit.</text>
</comment>
<feature type="domain" description="Neutral/alkaline non-lysosomal ceramidase N-terminal" evidence="8">
    <location>
        <begin position="203"/>
        <end position="709"/>
    </location>
</feature>
<dbReference type="EMBL" id="JAPDMZ010000126">
    <property type="protein sequence ID" value="KAK0548873.1"/>
    <property type="molecule type" value="Genomic_DNA"/>
</dbReference>
<comment type="caution">
    <text evidence="10">The sequence shown here is derived from an EMBL/GenBank/DDBJ whole genome shotgun (WGS) entry which is preliminary data.</text>
</comment>
<keyword evidence="7" id="KW-1133">Transmembrane helix</keyword>
<feature type="binding site" evidence="4">
    <location>
        <position position="373"/>
    </location>
    <ligand>
        <name>Zn(2+)</name>
        <dbReference type="ChEBI" id="CHEBI:29105"/>
    </ligand>
</feature>
<dbReference type="Pfam" id="PF04734">
    <property type="entry name" value="Ceramidase_alk"/>
    <property type="match status" value="2"/>
</dbReference>
<evidence type="ECO:0000259" key="8">
    <source>
        <dbReference type="Pfam" id="PF04734"/>
    </source>
</evidence>
<gene>
    <name evidence="10" type="ORF">OC846_004324</name>
</gene>
<keyword evidence="5" id="KW-0443">Lipid metabolism</keyword>
<dbReference type="GO" id="GO:0046872">
    <property type="term" value="F:metal ion binding"/>
    <property type="evidence" value="ECO:0007669"/>
    <property type="project" value="UniProtKB-KW"/>
</dbReference>
<feature type="binding site" evidence="4">
    <location>
        <position position="681"/>
    </location>
    <ligand>
        <name>Zn(2+)</name>
        <dbReference type="ChEBI" id="CHEBI:29105"/>
    </ligand>
</feature>
<feature type="compositionally biased region" description="Basic and acidic residues" evidence="6">
    <location>
        <begin position="8"/>
        <end position="20"/>
    </location>
</feature>
<feature type="binding site" evidence="4">
    <location>
        <position position="247"/>
    </location>
    <ligand>
        <name>Zn(2+)</name>
        <dbReference type="ChEBI" id="CHEBI:29105"/>
    </ligand>
</feature>
<evidence type="ECO:0000313" key="10">
    <source>
        <dbReference type="EMBL" id="KAK0548873.1"/>
    </source>
</evidence>
<evidence type="ECO:0000256" key="1">
    <source>
        <dbReference type="ARBA" id="ARBA00009835"/>
    </source>
</evidence>
<sequence length="885" mass="96345">MASSIKPTMDHHEKSVEEGQHLLPFTDNKDTATPAMDEFSYAELQQLQHQHQARQRRRSLKLILLALLIPTLLFFTLFSVCHHNNHAASSAWYRLTNHEQHEEAESTSASSSSSSKSSVVFGLGIGDVTGPIVGVNMMGYSSPDQYNTGLHLRERSRAYIVGSLSSSASAPAPDSLAAAQTALVHQSDDGNNGNTVDPVDGDPSRWIFVISDICMGDTGVRREVVNQLRSSYPGLYGERNFAWVGTHAHSGVGGYLNALAPTISGGGIVQQSIDAIVNGTVRAIVRAHEDYEARRTRILSGAHLQKGGGGGAQLRFGNTTLKDAHINRSKYSYALNPPEEQAFYGSDQDDEFALLRFDEGSDSAGFLSWYAVHGTSLYENNTLTSTDNKGLAAVLYETSAQPDLMPGKNTFLAGFSQASVGDTSPNTLGARCPDGSKCNDQHSTCPTDKRVHTPFGPNVTVSTCLGRGPGWGDADALAQSPTGSWDWKSNQIIAQKQVDAARAVMDQSLDKLFSVNGEVNSVKLNVDMSQFAFPLLNGTTVKTCPAAFGYGFAGGTTDGPGFADFKQGQNDTDSHDSLWDIVRFFFKQPSKEQMACQHPKRILLDVGNQHRPYDWAPSVVETQILRVGNMFILVMPGEFTTMAGRRIKEAVRQAIRSWDLLEEGQQPIVVLAGPANTYSHYITTREEYTAQRYEGGSTLYGPFTAEAYTYIYTNMLVPALKSGAGQLAPGPMATVNYAKAFHSRQRKSGDVAGWGKNFGDVLTQPNDSYMIPSSSSSGPPANVTASFVAANPANNLRLEQSYLEVQRFDPDSTIWQTIRTDSHPSTTMRWTATGALGTSRMDVSWVVESGTPAGRYRIVYWGDSKTPITGSIHEFFGVTDDFYLQ</sequence>
<evidence type="ECO:0000256" key="7">
    <source>
        <dbReference type="SAM" id="Phobius"/>
    </source>
</evidence>
<dbReference type="InterPro" id="IPR038445">
    <property type="entry name" value="NCDase_C_sf"/>
</dbReference>
<dbReference type="Pfam" id="PF17048">
    <property type="entry name" value="Ceramidse_alk_C"/>
    <property type="match status" value="1"/>
</dbReference>
<evidence type="ECO:0000256" key="4">
    <source>
        <dbReference type="PIRSR" id="PIRSR606823-2"/>
    </source>
</evidence>
<keyword evidence="4" id="KW-0479">Metal-binding</keyword>
<organism evidence="10 11">
    <name type="scientific">Tilletia horrida</name>
    <dbReference type="NCBI Taxonomy" id="155126"/>
    <lineage>
        <taxon>Eukaryota</taxon>
        <taxon>Fungi</taxon>
        <taxon>Dikarya</taxon>
        <taxon>Basidiomycota</taxon>
        <taxon>Ustilaginomycotina</taxon>
        <taxon>Exobasidiomycetes</taxon>
        <taxon>Tilletiales</taxon>
        <taxon>Tilletiaceae</taxon>
        <taxon>Tilletia</taxon>
    </lineage>
</organism>
<feature type="domain" description="Neutral/alkaline non-lysosomal ceramidase N-terminal" evidence="8">
    <location>
        <begin position="121"/>
        <end position="165"/>
    </location>
</feature>
<dbReference type="Gene3D" id="2.60.40.2300">
    <property type="entry name" value="Neutral/alkaline non-lysosomal ceramidase, C-terminal domain"/>
    <property type="match status" value="1"/>
</dbReference>
<evidence type="ECO:0000259" key="9">
    <source>
        <dbReference type="Pfam" id="PF17048"/>
    </source>
</evidence>
<evidence type="ECO:0000256" key="6">
    <source>
        <dbReference type="SAM" id="MobiDB-lite"/>
    </source>
</evidence>
<dbReference type="GO" id="GO:0046514">
    <property type="term" value="P:ceramide catabolic process"/>
    <property type="evidence" value="ECO:0007669"/>
    <property type="project" value="InterPro"/>
</dbReference>
<evidence type="ECO:0000256" key="2">
    <source>
        <dbReference type="ARBA" id="ARBA00022801"/>
    </source>
</evidence>
<dbReference type="GO" id="GO:0046512">
    <property type="term" value="P:sphingosine biosynthetic process"/>
    <property type="evidence" value="ECO:0007669"/>
    <property type="project" value="TreeGrafter"/>
</dbReference>
<accession>A0AAN6GR02</accession>
<comment type="catalytic activity">
    <reaction evidence="5">
        <text>an N-acylsphing-4-enine + H2O = sphing-4-enine + a fatty acid</text>
        <dbReference type="Rhea" id="RHEA:20856"/>
        <dbReference type="ChEBI" id="CHEBI:15377"/>
        <dbReference type="ChEBI" id="CHEBI:28868"/>
        <dbReference type="ChEBI" id="CHEBI:52639"/>
        <dbReference type="ChEBI" id="CHEBI:57756"/>
        <dbReference type="EC" id="3.5.1.23"/>
    </reaction>
</comment>
<evidence type="ECO:0000256" key="5">
    <source>
        <dbReference type="RuleBase" id="RU366019"/>
    </source>
</evidence>
<feature type="binding site" evidence="4">
    <location>
        <position position="638"/>
    </location>
    <ligand>
        <name>Zn(2+)</name>
        <dbReference type="ChEBI" id="CHEBI:29105"/>
    </ligand>
</feature>
<dbReference type="PANTHER" id="PTHR12670:SF1">
    <property type="entry name" value="NEUTRAL CERAMIDASE"/>
    <property type="match status" value="1"/>
</dbReference>
<dbReference type="InterPro" id="IPR031329">
    <property type="entry name" value="NEUT/ALK_ceramidase_N"/>
</dbReference>
<feature type="active site" description="Nucleophile" evidence="3">
    <location>
        <position position="424"/>
    </location>
</feature>